<dbReference type="EMBL" id="CAXIEN010000015">
    <property type="protein sequence ID" value="CAL1264964.1"/>
    <property type="molecule type" value="Genomic_DNA"/>
</dbReference>
<reference evidence="2 3" key="1">
    <citation type="submission" date="2024-04" db="EMBL/GenBank/DDBJ databases">
        <authorList>
            <person name="Rising A."/>
            <person name="Reimegard J."/>
            <person name="Sonavane S."/>
            <person name="Akerstrom W."/>
            <person name="Nylinder S."/>
            <person name="Hedman E."/>
            <person name="Kallberg Y."/>
        </authorList>
    </citation>
    <scope>NUCLEOTIDE SEQUENCE [LARGE SCALE GENOMIC DNA]</scope>
</reference>
<dbReference type="Proteomes" id="UP001497382">
    <property type="component" value="Unassembled WGS sequence"/>
</dbReference>
<sequence length="258" mass="29669">MSLKKMEQQRGRSVRRGDRRQACPLSEELPLRQVTPAITVTPLGSRRCPSRVIQPRSRVSRAVEGKFSTLPETSDNTKPFQRQSNKRGRAEAQNDQQKIRPEYVFGDVNDDTTFEMNKIQHALEGLYINPQKIETVLKKNRTFHSSRLSSRLPRLKAICGEDGQRQQPVFSKGKDQTSLQNIPQRNPKSFIVQGHEYELPKTTASLGRAVIGQQRFRINEQQLERGRGFRLERIYPRFFQNRRGGRGEPTGLNMVGNK</sequence>
<dbReference type="AlphaFoldDB" id="A0AAV1Z1P0"/>
<feature type="region of interest" description="Disordered" evidence="1">
    <location>
        <begin position="1"/>
        <end position="99"/>
    </location>
</feature>
<feature type="compositionally biased region" description="Basic and acidic residues" evidence="1">
    <location>
        <begin position="88"/>
        <end position="99"/>
    </location>
</feature>
<accession>A0AAV1Z1P0</accession>
<feature type="compositionally biased region" description="Basic and acidic residues" evidence="1">
    <location>
        <begin position="1"/>
        <end position="21"/>
    </location>
</feature>
<gene>
    <name evidence="2" type="ORF">LARSCL_LOCUS2256</name>
</gene>
<evidence type="ECO:0000313" key="2">
    <source>
        <dbReference type="EMBL" id="CAL1264964.1"/>
    </source>
</evidence>
<feature type="compositionally biased region" description="Polar residues" evidence="1">
    <location>
        <begin position="70"/>
        <end position="83"/>
    </location>
</feature>
<keyword evidence="3" id="KW-1185">Reference proteome</keyword>
<name>A0AAV1Z1P0_9ARAC</name>
<evidence type="ECO:0000256" key="1">
    <source>
        <dbReference type="SAM" id="MobiDB-lite"/>
    </source>
</evidence>
<evidence type="ECO:0000313" key="3">
    <source>
        <dbReference type="Proteomes" id="UP001497382"/>
    </source>
</evidence>
<protein>
    <submittedName>
        <fullName evidence="2">Uncharacterized protein</fullName>
    </submittedName>
</protein>
<feature type="non-terminal residue" evidence="2">
    <location>
        <position position="258"/>
    </location>
</feature>
<proteinExistence type="predicted"/>
<comment type="caution">
    <text evidence="2">The sequence shown here is derived from an EMBL/GenBank/DDBJ whole genome shotgun (WGS) entry which is preliminary data.</text>
</comment>
<organism evidence="2 3">
    <name type="scientific">Larinioides sclopetarius</name>
    <dbReference type="NCBI Taxonomy" id="280406"/>
    <lineage>
        <taxon>Eukaryota</taxon>
        <taxon>Metazoa</taxon>
        <taxon>Ecdysozoa</taxon>
        <taxon>Arthropoda</taxon>
        <taxon>Chelicerata</taxon>
        <taxon>Arachnida</taxon>
        <taxon>Araneae</taxon>
        <taxon>Araneomorphae</taxon>
        <taxon>Entelegynae</taxon>
        <taxon>Araneoidea</taxon>
        <taxon>Araneidae</taxon>
        <taxon>Larinioides</taxon>
    </lineage>
</organism>